<dbReference type="AlphaFoldDB" id="A0A6I3ST46"/>
<keyword evidence="2" id="KW-0472">Membrane</keyword>
<evidence type="ECO:0000313" key="3">
    <source>
        <dbReference type="EMBL" id="GGB94182.1"/>
    </source>
</evidence>
<keyword evidence="6" id="KW-1185">Reference proteome</keyword>
<dbReference type="Proteomes" id="UP000430634">
    <property type="component" value="Unassembled WGS sequence"/>
</dbReference>
<reference evidence="3" key="1">
    <citation type="journal article" date="2014" name="Int. J. Syst. Evol. Microbiol.">
        <title>Complete genome of a new Firmicutes species belonging to the dominant human colonic microbiota ('Ruminococcus bicirculans') reveals two chromosomes and a selective capacity to utilize plant glucans.</title>
        <authorList>
            <consortium name="NISC Comparative Sequencing Program"/>
            <person name="Wegmann U."/>
            <person name="Louis P."/>
            <person name="Goesmann A."/>
            <person name="Henrissat B."/>
            <person name="Duncan S.H."/>
            <person name="Flint H.J."/>
        </authorList>
    </citation>
    <scope>NUCLEOTIDE SEQUENCE</scope>
    <source>
        <strain evidence="3">CGMCC 1.15931</strain>
    </source>
</reference>
<comment type="caution">
    <text evidence="4">The sequence shown here is derived from an EMBL/GenBank/DDBJ whole genome shotgun (WGS) entry which is preliminary data.</text>
</comment>
<feature type="region of interest" description="Disordered" evidence="1">
    <location>
        <begin position="1"/>
        <end position="23"/>
    </location>
</feature>
<name>A0A6I3ST46_9BURK</name>
<dbReference type="EMBL" id="WNKZ01000009">
    <property type="protein sequence ID" value="MTV52169.1"/>
    <property type="molecule type" value="Genomic_DNA"/>
</dbReference>
<evidence type="ECO:0000313" key="5">
    <source>
        <dbReference type="Proteomes" id="UP000430634"/>
    </source>
</evidence>
<reference evidence="4 5" key="3">
    <citation type="submission" date="2019-11" db="EMBL/GenBank/DDBJ databases">
        <title>Type strains purchased from KCTC, JCM and DSMZ.</title>
        <authorList>
            <person name="Lu H."/>
        </authorList>
    </citation>
    <scope>NUCLEOTIDE SEQUENCE [LARGE SCALE GENOMIC DNA]</scope>
    <source>
        <strain evidence="4 5">KCTC 52429</strain>
    </source>
</reference>
<proteinExistence type="predicted"/>
<accession>A0A6I3ST46</accession>
<reference evidence="3" key="4">
    <citation type="submission" date="2024-05" db="EMBL/GenBank/DDBJ databases">
        <authorList>
            <person name="Sun Q."/>
            <person name="Zhou Y."/>
        </authorList>
    </citation>
    <scope>NUCLEOTIDE SEQUENCE</scope>
    <source>
        <strain evidence="3">CGMCC 1.15931</strain>
    </source>
</reference>
<feature type="transmembrane region" description="Helical" evidence="2">
    <location>
        <begin position="32"/>
        <end position="53"/>
    </location>
</feature>
<keyword evidence="2" id="KW-1133">Transmembrane helix</keyword>
<organism evidence="4 5">
    <name type="scientific">Pseudoduganella buxea</name>
    <dbReference type="NCBI Taxonomy" id="1949069"/>
    <lineage>
        <taxon>Bacteria</taxon>
        <taxon>Pseudomonadati</taxon>
        <taxon>Pseudomonadota</taxon>
        <taxon>Betaproteobacteria</taxon>
        <taxon>Burkholderiales</taxon>
        <taxon>Oxalobacteraceae</taxon>
        <taxon>Telluria group</taxon>
        <taxon>Pseudoduganella</taxon>
    </lineage>
</organism>
<sequence>MDDLKEPAAPGAPPAATDAPAPPRPRRRWLRALLYLFAAVGVLALALVGYAVYDHSKKPAAPARVTIDEAAVIESMMADTYGKYSASKKGWLYVGEDNRTYLMRVVQQVKIPDGADGDELYFVASGGGTDGDGAVVGVFHVRPTVPHDGGLTQVNTQLAMPWAQAVKPEQVHFEALSENLWGWVVKVQTGSDAKVSPVTVSNMVLAPHGDEIAVLGRFDGASDFDPGVPCAEAKADWDAYVNHVTPEVEGEDIEEPEEPLRCDKRRWTYRTGTVSGNIPVPITVTAGGTRDGLPVEPRKWKLMFDMKSFTYNVPNELHETTGEE</sequence>
<dbReference type="Proteomes" id="UP000622638">
    <property type="component" value="Unassembled WGS sequence"/>
</dbReference>
<dbReference type="OrthoDB" id="8769915at2"/>
<evidence type="ECO:0000256" key="2">
    <source>
        <dbReference type="SAM" id="Phobius"/>
    </source>
</evidence>
<dbReference type="RefSeq" id="WP_155469506.1">
    <property type="nucleotide sequence ID" value="NZ_BMKG01000005.1"/>
</dbReference>
<evidence type="ECO:0000313" key="4">
    <source>
        <dbReference type="EMBL" id="MTV52169.1"/>
    </source>
</evidence>
<gene>
    <name evidence="3" type="ORF">GCM10011572_15180</name>
    <name evidence="4" type="ORF">GM672_05405</name>
</gene>
<dbReference type="EMBL" id="BMKG01000005">
    <property type="protein sequence ID" value="GGB94182.1"/>
    <property type="molecule type" value="Genomic_DNA"/>
</dbReference>
<keyword evidence="2" id="KW-0812">Transmembrane</keyword>
<evidence type="ECO:0000313" key="6">
    <source>
        <dbReference type="Proteomes" id="UP000622638"/>
    </source>
</evidence>
<protein>
    <submittedName>
        <fullName evidence="4">Uncharacterized protein</fullName>
    </submittedName>
</protein>
<reference evidence="6" key="2">
    <citation type="journal article" date="2019" name="Int. J. Syst. Evol. Microbiol.">
        <title>The Global Catalogue of Microorganisms (GCM) 10K type strain sequencing project: providing services to taxonomists for standard genome sequencing and annotation.</title>
        <authorList>
            <consortium name="The Broad Institute Genomics Platform"/>
            <consortium name="The Broad Institute Genome Sequencing Center for Infectious Disease"/>
            <person name="Wu L."/>
            <person name="Ma J."/>
        </authorList>
    </citation>
    <scope>NUCLEOTIDE SEQUENCE [LARGE SCALE GENOMIC DNA]</scope>
    <source>
        <strain evidence="6">CGMCC 1.15931</strain>
    </source>
</reference>
<evidence type="ECO:0000256" key="1">
    <source>
        <dbReference type="SAM" id="MobiDB-lite"/>
    </source>
</evidence>